<comment type="caution">
    <text evidence="9">The sequence shown here is derived from an EMBL/GenBank/DDBJ whole genome shotgun (WGS) entry which is preliminary data.</text>
</comment>
<sequence>MPDYTTIVDGLEVDMRLGIYPHEAAPQRVSLSVHMTVSYPHAPSADRIDEVLDYDFVREGVRAMAAGEGFALQESLVEAVAALCLADSRVTEVRVRSTKLDIYPDATVGCEIVRRR</sequence>
<accession>A0A7W9BEK4</accession>
<dbReference type="SUPFAM" id="SSF55620">
    <property type="entry name" value="Tetrahydrobiopterin biosynthesis enzymes-like"/>
    <property type="match status" value="1"/>
</dbReference>
<dbReference type="SMART" id="SM00905">
    <property type="entry name" value="FolB"/>
    <property type="match status" value="1"/>
</dbReference>
<evidence type="ECO:0000256" key="1">
    <source>
        <dbReference type="ARBA" id="ARBA00001353"/>
    </source>
</evidence>
<evidence type="ECO:0000256" key="2">
    <source>
        <dbReference type="ARBA" id="ARBA00005013"/>
    </source>
</evidence>
<comment type="catalytic activity">
    <reaction evidence="1">
        <text>7,8-dihydroneopterin = 6-hydroxymethyl-7,8-dihydropterin + glycolaldehyde</text>
        <dbReference type="Rhea" id="RHEA:10540"/>
        <dbReference type="ChEBI" id="CHEBI:17001"/>
        <dbReference type="ChEBI" id="CHEBI:17071"/>
        <dbReference type="ChEBI" id="CHEBI:44841"/>
        <dbReference type="EC" id="4.1.2.25"/>
    </reaction>
</comment>
<dbReference type="InterPro" id="IPR006157">
    <property type="entry name" value="FolB_dom"/>
</dbReference>
<reference evidence="9 10" key="1">
    <citation type="submission" date="2020-08" db="EMBL/GenBank/DDBJ databases">
        <title>Genomic Encyclopedia of Type Strains, Phase IV (KMG-IV): sequencing the most valuable type-strain genomes for metagenomic binning, comparative biology and taxonomic classification.</title>
        <authorList>
            <person name="Goeker M."/>
        </authorList>
    </citation>
    <scope>NUCLEOTIDE SEQUENCE [LARGE SCALE GENOMIC DNA]</scope>
    <source>
        <strain evidence="9 10">DSM 100044</strain>
    </source>
</reference>
<keyword evidence="5" id="KW-0289">Folate biosynthesis</keyword>
<evidence type="ECO:0000256" key="7">
    <source>
        <dbReference type="ARBA" id="ARBA00032903"/>
    </source>
</evidence>
<comment type="pathway">
    <text evidence="2">Cofactor biosynthesis; tetrahydrofolate biosynthesis; 2-amino-4-hydroxy-6-hydroxymethyl-7,8-dihydropteridine diphosphate from 7,8-dihydroneopterin triphosphate: step 3/4.</text>
</comment>
<dbReference type="EMBL" id="JACIJK010000006">
    <property type="protein sequence ID" value="MBB5715499.1"/>
    <property type="molecule type" value="Genomic_DNA"/>
</dbReference>
<dbReference type="GO" id="GO:0004150">
    <property type="term" value="F:dihydroneopterin aldolase activity"/>
    <property type="evidence" value="ECO:0007669"/>
    <property type="project" value="UniProtKB-EC"/>
</dbReference>
<evidence type="ECO:0000259" key="8">
    <source>
        <dbReference type="SMART" id="SM00905"/>
    </source>
</evidence>
<protein>
    <recommendedName>
        <fullName evidence="4">dihydroneopterin aldolase</fullName>
        <ecNumber evidence="4">4.1.2.25</ecNumber>
    </recommendedName>
    <alternativeName>
        <fullName evidence="7">7,8-dihydroneopterin aldolase</fullName>
    </alternativeName>
</protein>
<dbReference type="GO" id="GO:0046656">
    <property type="term" value="P:folic acid biosynthetic process"/>
    <property type="evidence" value="ECO:0007669"/>
    <property type="project" value="UniProtKB-KW"/>
</dbReference>
<dbReference type="GO" id="GO:0005737">
    <property type="term" value="C:cytoplasm"/>
    <property type="evidence" value="ECO:0007669"/>
    <property type="project" value="TreeGrafter"/>
</dbReference>
<dbReference type="Gene3D" id="3.30.1130.10">
    <property type="match status" value="1"/>
</dbReference>
<dbReference type="RefSeq" id="WP_184057849.1">
    <property type="nucleotide sequence ID" value="NZ_JACIJK010000006.1"/>
</dbReference>
<organism evidence="9 10">
    <name type="scientific">Sphingomonas aerophila</name>
    <dbReference type="NCBI Taxonomy" id="1344948"/>
    <lineage>
        <taxon>Bacteria</taxon>
        <taxon>Pseudomonadati</taxon>
        <taxon>Pseudomonadota</taxon>
        <taxon>Alphaproteobacteria</taxon>
        <taxon>Sphingomonadales</taxon>
        <taxon>Sphingomonadaceae</taxon>
        <taxon>Sphingomonas</taxon>
    </lineage>
</organism>
<keyword evidence="10" id="KW-1185">Reference proteome</keyword>
<dbReference type="InterPro" id="IPR043133">
    <property type="entry name" value="GTP-CH-I_C/QueF"/>
</dbReference>
<dbReference type="PANTHER" id="PTHR42844">
    <property type="entry name" value="DIHYDRONEOPTERIN ALDOLASE 1-RELATED"/>
    <property type="match status" value="1"/>
</dbReference>
<evidence type="ECO:0000256" key="3">
    <source>
        <dbReference type="ARBA" id="ARBA00005708"/>
    </source>
</evidence>
<evidence type="ECO:0000313" key="9">
    <source>
        <dbReference type="EMBL" id="MBB5715499.1"/>
    </source>
</evidence>
<evidence type="ECO:0000256" key="4">
    <source>
        <dbReference type="ARBA" id="ARBA00013043"/>
    </source>
</evidence>
<dbReference type="Proteomes" id="UP000546200">
    <property type="component" value="Unassembled WGS sequence"/>
</dbReference>
<feature type="domain" description="Dihydroneopterin aldolase/epimerase" evidence="8">
    <location>
        <begin position="6"/>
        <end position="114"/>
    </location>
</feature>
<dbReference type="EC" id="4.1.2.25" evidence="4"/>
<dbReference type="InterPro" id="IPR006156">
    <property type="entry name" value="Dihydroneopterin_aldolase"/>
</dbReference>
<evidence type="ECO:0000313" key="10">
    <source>
        <dbReference type="Proteomes" id="UP000546200"/>
    </source>
</evidence>
<evidence type="ECO:0000256" key="5">
    <source>
        <dbReference type="ARBA" id="ARBA00022909"/>
    </source>
</evidence>
<keyword evidence="6 9" id="KW-0456">Lyase</keyword>
<comment type="similarity">
    <text evidence="3">Belongs to the DHNA family.</text>
</comment>
<evidence type="ECO:0000256" key="6">
    <source>
        <dbReference type="ARBA" id="ARBA00023239"/>
    </source>
</evidence>
<gene>
    <name evidence="9" type="ORF">FHS94_002345</name>
</gene>
<dbReference type="Pfam" id="PF02152">
    <property type="entry name" value="FolB"/>
    <property type="match status" value="1"/>
</dbReference>
<dbReference type="AlphaFoldDB" id="A0A7W9BEK4"/>
<name>A0A7W9BEK4_9SPHN</name>
<proteinExistence type="inferred from homology"/>
<dbReference type="PANTHER" id="PTHR42844:SF1">
    <property type="entry name" value="DIHYDRONEOPTERIN ALDOLASE 1-RELATED"/>
    <property type="match status" value="1"/>
</dbReference>